<dbReference type="SUPFAM" id="SSF47384">
    <property type="entry name" value="Homodimeric domain of signal transducing histidine kinase"/>
    <property type="match status" value="1"/>
</dbReference>
<evidence type="ECO:0000256" key="9">
    <source>
        <dbReference type="ARBA" id="ARBA00024867"/>
    </source>
</evidence>
<dbReference type="CDD" id="cd17546">
    <property type="entry name" value="REC_hyHK_CKI1_RcsC-like"/>
    <property type="match status" value="1"/>
</dbReference>
<dbReference type="PANTHER" id="PTHR43047:SF72">
    <property type="entry name" value="OSMOSENSING HISTIDINE PROTEIN KINASE SLN1"/>
    <property type="match status" value="1"/>
</dbReference>
<dbReference type="RefSeq" id="WP_137327713.1">
    <property type="nucleotide sequence ID" value="NZ_CP040058.1"/>
</dbReference>
<dbReference type="SMART" id="SM00086">
    <property type="entry name" value="PAC"/>
    <property type="match status" value="4"/>
</dbReference>
<dbReference type="NCBIfam" id="TIGR00229">
    <property type="entry name" value="sensory_box"/>
    <property type="match status" value="1"/>
</dbReference>
<dbReference type="OrthoDB" id="9790669at2"/>
<dbReference type="SUPFAM" id="SSF52172">
    <property type="entry name" value="CheY-like"/>
    <property type="match status" value="1"/>
</dbReference>
<dbReference type="PROSITE" id="PS50110">
    <property type="entry name" value="RESPONSE_REGULATORY"/>
    <property type="match status" value="1"/>
</dbReference>
<dbReference type="InterPro" id="IPR005467">
    <property type="entry name" value="His_kinase_dom"/>
</dbReference>
<dbReference type="InterPro" id="IPR000700">
    <property type="entry name" value="PAS-assoc_C"/>
</dbReference>
<name>A0A4P8IEB1_9FIRM</name>
<dbReference type="EMBL" id="CP040058">
    <property type="protein sequence ID" value="QCP34133.1"/>
    <property type="molecule type" value="Genomic_DNA"/>
</dbReference>
<dbReference type="SUPFAM" id="SSF55874">
    <property type="entry name" value="ATPase domain of HSP90 chaperone/DNA topoisomerase II/histidine kinase"/>
    <property type="match status" value="1"/>
</dbReference>
<dbReference type="Proteomes" id="UP000298653">
    <property type="component" value="Chromosome"/>
</dbReference>
<dbReference type="Pfam" id="PF02518">
    <property type="entry name" value="HATPase_c"/>
    <property type="match status" value="1"/>
</dbReference>
<evidence type="ECO:0000259" key="14">
    <source>
        <dbReference type="PROSITE" id="PS50113"/>
    </source>
</evidence>
<dbReference type="InterPro" id="IPR004358">
    <property type="entry name" value="Sig_transdc_His_kin-like_C"/>
</dbReference>
<evidence type="ECO:0000256" key="1">
    <source>
        <dbReference type="ARBA" id="ARBA00000085"/>
    </source>
</evidence>
<evidence type="ECO:0000256" key="3">
    <source>
        <dbReference type="ARBA" id="ARBA00012438"/>
    </source>
</evidence>
<dbReference type="Gene3D" id="3.30.565.10">
    <property type="entry name" value="Histidine kinase-like ATPase, C-terminal domain"/>
    <property type="match status" value="1"/>
</dbReference>
<evidence type="ECO:0000256" key="7">
    <source>
        <dbReference type="ARBA" id="ARBA00022777"/>
    </source>
</evidence>
<dbReference type="InterPro" id="IPR001610">
    <property type="entry name" value="PAC"/>
</dbReference>
<dbReference type="SMART" id="SM00448">
    <property type="entry name" value="REC"/>
    <property type="match status" value="1"/>
</dbReference>
<proteinExistence type="inferred from homology"/>
<dbReference type="Pfam" id="PF13426">
    <property type="entry name" value="PAS_9"/>
    <property type="match status" value="1"/>
</dbReference>
<dbReference type="PANTHER" id="PTHR43047">
    <property type="entry name" value="TWO-COMPONENT HISTIDINE PROTEIN KINASE"/>
    <property type="match status" value="1"/>
</dbReference>
<dbReference type="Gene3D" id="3.30.450.20">
    <property type="entry name" value="PAS domain"/>
    <property type="match status" value="3"/>
</dbReference>
<dbReference type="InterPro" id="IPR035965">
    <property type="entry name" value="PAS-like_dom_sf"/>
</dbReference>
<gene>
    <name evidence="15" type="ORF">AR1Y2_0679</name>
</gene>
<dbReference type="FunFam" id="3.30.565.10:FF:000010">
    <property type="entry name" value="Sensor histidine kinase RcsC"/>
    <property type="match status" value="1"/>
</dbReference>
<keyword evidence="6" id="KW-0808">Transferase</keyword>
<dbReference type="KEGG" id="arf:AR1Y2_0679"/>
<dbReference type="InterPro" id="IPR011006">
    <property type="entry name" value="CheY-like_superfamily"/>
</dbReference>
<dbReference type="CDD" id="cd00082">
    <property type="entry name" value="HisKA"/>
    <property type="match status" value="1"/>
</dbReference>
<evidence type="ECO:0000256" key="11">
    <source>
        <dbReference type="PROSITE-ProRule" id="PRU00169"/>
    </source>
</evidence>
<evidence type="ECO:0000256" key="4">
    <source>
        <dbReference type="ARBA" id="ARBA00018672"/>
    </source>
</evidence>
<dbReference type="GO" id="GO:0009927">
    <property type="term" value="F:histidine phosphotransfer kinase activity"/>
    <property type="evidence" value="ECO:0007669"/>
    <property type="project" value="TreeGrafter"/>
</dbReference>
<dbReference type="Gene3D" id="3.40.50.2300">
    <property type="match status" value="1"/>
</dbReference>
<comment type="catalytic activity">
    <reaction evidence="1">
        <text>ATP + protein L-histidine = ADP + protein N-phospho-L-histidine.</text>
        <dbReference type="EC" id="2.7.13.3"/>
    </reaction>
</comment>
<evidence type="ECO:0000259" key="12">
    <source>
        <dbReference type="PROSITE" id="PS50109"/>
    </source>
</evidence>
<protein>
    <recommendedName>
        <fullName evidence="10">Circadian input-output histidine kinase CikA</fullName>
        <ecNumber evidence="3">2.7.13.3</ecNumber>
    </recommendedName>
    <alternativeName>
        <fullName evidence="4">Stage 0 sporulation protein A homolog</fullName>
    </alternativeName>
</protein>
<dbReference type="SMART" id="SM00387">
    <property type="entry name" value="HATPase_c"/>
    <property type="match status" value="1"/>
</dbReference>
<keyword evidence="7 15" id="KW-0418">Kinase</keyword>
<dbReference type="EC" id="2.7.13.3" evidence="3"/>
<evidence type="ECO:0000256" key="6">
    <source>
        <dbReference type="ARBA" id="ARBA00022679"/>
    </source>
</evidence>
<evidence type="ECO:0000256" key="2">
    <source>
        <dbReference type="ARBA" id="ARBA00006402"/>
    </source>
</evidence>
<evidence type="ECO:0000256" key="5">
    <source>
        <dbReference type="ARBA" id="ARBA00022553"/>
    </source>
</evidence>
<dbReference type="InterPro" id="IPR003661">
    <property type="entry name" value="HisK_dim/P_dom"/>
</dbReference>
<dbReference type="PROSITE" id="PS50109">
    <property type="entry name" value="HIS_KIN"/>
    <property type="match status" value="1"/>
</dbReference>
<organism evidence="15 16">
    <name type="scientific">Anaerostipes rhamnosivorans</name>
    <dbReference type="NCBI Taxonomy" id="1229621"/>
    <lineage>
        <taxon>Bacteria</taxon>
        <taxon>Bacillati</taxon>
        <taxon>Bacillota</taxon>
        <taxon>Clostridia</taxon>
        <taxon>Lachnospirales</taxon>
        <taxon>Lachnospiraceae</taxon>
        <taxon>Anaerostipes</taxon>
    </lineage>
</organism>
<dbReference type="InterPro" id="IPR003594">
    <property type="entry name" value="HATPase_dom"/>
</dbReference>
<comment type="similarity">
    <text evidence="2">In the N-terminal section; belongs to the phytochrome family.</text>
</comment>
<dbReference type="Gene3D" id="1.10.287.130">
    <property type="match status" value="1"/>
</dbReference>
<dbReference type="GO" id="GO:0005886">
    <property type="term" value="C:plasma membrane"/>
    <property type="evidence" value="ECO:0007669"/>
    <property type="project" value="TreeGrafter"/>
</dbReference>
<dbReference type="InterPro" id="IPR001789">
    <property type="entry name" value="Sig_transdc_resp-reg_receiver"/>
</dbReference>
<sequence>MEDKTAGENVKIEYDNRNLLGETVVIRLDEDFTVLSGSPEFFLSYGKQERFQEDGGYSLYDEDRGWVMDMFYEKAANGDPVSAEFRLKTACNSIRWVHCEGKKTGEEKGYPIYQFVVFDVTEQIQKQLEYRLAAESSVDVLFEYLPEKDTLTSHESQKMGGREYTIQGYMQNLKGLKIVHPDDQKLVEDMMNGRINSAQIRIRYPEEDSYTWTLMQGDALRENGRVQKVIGTLKNISDEMARAQELKKLERESQIMAASILTMYGELIVLDLKTRKYMVHKADDSTQATLETTQAADFAEDNRKYAMALIHPEDRQRFFDFFNLDFMKEQIDLGQRKFFTQVRRKNGAGEYRWCEMIGTAIKNHENDEYNILLTFRDIDELRQAKQEKEQAEHRFISAVNAFYDAIYEYELHTGEIQVWKDIPSDEKPMITKLIKNGVMDERQYGIHPDYYQEFDEKLGRKSLIHFFETGQESVSSETLYLCEDGAYRWYDTQIQLLDRDAQKTRVMVCFKNVDDVRKEEERKKEVLRGALALAEESNNAKSDFLSRMSHDIRTPMNAIIGMTAIAEASVDDPGQVRNCLRKIHESADFLLALINDVLDMSKIESGKMNIVAEPFWIRQLIRGAADMCREQSEQKKQRLLCETGSGTDHCYLGDTLRLNQILMNLLTNAVKYTGEGGTVRVSAERIREGRKADVIRIRVEDNGIGISEEFQKKIFQPFEQEDAGAGRVFEGSGLGLSITQNLVHLMNGQISLTSRLGEGSCFDVTLPMLKAEEEEKIPEDGETETKEKFHFRGEKILIVEDNELNREIAVTLLEMAGLETETAVDGKDAVDKYTDSDIGYYQAVLMDIRMPVMDGLEAVRRIRNLKREDAAVPVIAMTANAFRDEQLQAEKAGMTAYLTKPVEARVLYKVLWKCLGY</sequence>
<keyword evidence="16" id="KW-1185">Reference proteome</keyword>
<dbReference type="AlphaFoldDB" id="A0A4P8IEB1"/>
<dbReference type="InterPro" id="IPR000014">
    <property type="entry name" value="PAS"/>
</dbReference>
<evidence type="ECO:0000259" key="13">
    <source>
        <dbReference type="PROSITE" id="PS50110"/>
    </source>
</evidence>
<reference evidence="15 16" key="1">
    <citation type="submission" date="2019-05" db="EMBL/GenBank/DDBJ databases">
        <title>Complete genome sequencing of Anaerostipes rhamnosivorans.</title>
        <authorList>
            <person name="Bui T.P.N."/>
            <person name="de Vos W.M."/>
        </authorList>
    </citation>
    <scope>NUCLEOTIDE SEQUENCE [LARGE SCALE GENOMIC DNA]</scope>
    <source>
        <strain evidence="15 16">1y2</strain>
    </source>
</reference>
<dbReference type="Pfam" id="PF00512">
    <property type="entry name" value="HisKA"/>
    <property type="match status" value="1"/>
</dbReference>
<dbReference type="CDD" id="cd16922">
    <property type="entry name" value="HATPase_EvgS-ArcB-TorS-like"/>
    <property type="match status" value="1"/>
</dbReference>
<evidence type="ECO:0000313" key="16">
    <source>
        <dbReference type="Proteomes" id="UP000298653"/>
    </source>
</evidence>
<evidence type="ECO:0000256" key="10">
    <source>
        <dbReference type="ARBA" id="ARBA00074306"/>
    </source>
</evidence>
<feature type="domain" description="Response regulatory" evidence="13">
    <location>
        <begin position="795"/>
        <end position="915"/>
    </location>
</feature>
<dbReference type="Pfam" id="PF00072">
    <property type="entry name" value="Response_reg"/>
    <property type="match status" value="1"/>
</dbReference>
<dbReference type="InterPro" id="IPR036097">
    <property type="entry name" value="HisK_dim/P_sf"/>
</dbReference>
<dbReference type="PROSITE" id="PS50113">
    <property type="entry name" value="PAC"/>
    <property type="match status" value="1"/>
</dbReference>
<comment type="function">
    <text evidence="9">May play the central regulatory role in sporulation. It may be an element of the effector pathway responsible for the activation of sporulation genes in response to nutritional stress. Spo0A may act in concert with spo0H (a sigma factor) to control the expression of some genes that are critical to the sporulation process.</text>
</comment>
<feature type="domain" description="Histidine kinase" evidence="12">
    <location>
        <begin position="547"/>
        <end position="770"/>
    </location>
</feature>
<feature type="modified residue" description="4-aspartylphosphate" evidence="11">
    <location>
        <position position="847"/>
    </location>
</feature>
<evidence type="ECO:0000313" key="15">
    <source>
        <dbReference type="EMBL" id="QCP34133.1"/>
    </source>
</evidence>
<keyword evidence="5 11" id="KW-0597">Phosphoprotein</keyword>
<feature type="domain" description="PAC" evidence="14">
    <location>
        <begin position="338"/>
        <end position="390"/>
    </location>
</feature>
<dbReference type="CDD" id="cd00130">
    <property type="entry name" value="PAS"/>
    <property type="match status" value="1"/>
</dbReference>
<dbReference type="InterPro" id="IPR036890">
    <property type="entry name" value="HATPase_C_sf"/>
</dbReference>
<dbReference type="GO" id="GO:0000155">
    <property type="term" value="F:phosphorelay sensor kinase activity"/>
    <property type="evidence" value="ECO:0007669"/>
    <property type="project" value="InterPro"/>
</dbReference>
<accession>A0A4P8IEB1</accession>
<dbReference type="SUPFAM" id="SSF55785">
    <property type="entry name" value="PYP-like sensor domain (PAS domain)"/>
    <property type="match status" value="2"/>
</dbReference>
<dbReference type="PRINTS" id="PR00344">
    <property type="entry name" value="BCTRLSENSOR"/>
</dbReference>
<dbReference type="SMART" id="SM00388">
    <property type="entry name" value="HisKA"/>
    <property type="match status" value="1"/>
</dbReference>
<evidence type="ECO:0000256" key="8">
    <source>
        <dbReference type="ARBA" id="ARBA00023012"/>
    </source>
</evidence>
<keyword evidence="8" id="KW-0902">Two-component regulatory system</keyword>